<comment type="caution">
    <text evidence="1">The sequence shown here is derived from an EMBL/GenBank/DDBJ whole genome shotgun (WGS) entry which is preliminary data.</text>
</comment>
<protein>
    <recommendedName>
        <fullName evidence="3">DUF2264 domain-containing protein</fullName>
    </recommendedName>
</protein>
<organism evidence="1 2">
    <name type="scientific">Paenibacillus whitsoniae</name>
    <dbReference type="NCBI Taxonomy" id="2496558"/>
    <lineage>
        <taxon>Bacteria</taxon>
        <taxon>Bacillati</taxon>
        <taxon>Bacillota</taxon>
        <taxon>Bacilli</taxon>
        <taxon>Bacillales</taxon>
        <taxon>Paenibacillaceae</taxon>
        <taxon>Paenibacillus</taxon>
    </lineage>
</organism>
<keyword evidence="2" id="KW-1185">Reference proteome</keyword>
<evidence type="ECO:0008006" key="3">
    <source>
        <dbReference type="Google" id="ProtNLM"/>
    </source>
</evidence>
<reference evidence="1 2" key="1">
    <citation type="submission" date="2018-12" db="EMBL/GenBank/DDBJ databases">
        <title>Bacillus ochoae sp. nov., Paenibacillus whitsoniae sp. nov., Paenibacillus spiritus sp. nov. Isolated from the Mars Exploration Rover during spacecraft assembly.</title>
        <authorList>
            <person name="Seuylemezian A."/>
            <person name="Vaishampayan P."/>
        </authorList>
    </citation>
    <scope>NUCLEOTIDE SEQUENCE [LARGE SCALE GENOMIC DNA]</scope>
    <source>
        <strain evidence="1 2">MER 54</strain>
    </source>
</reference>
<dbReference type="EMBL" id="RXHU01000027">
    <property type="protein sequence ID" value="RTE09770.1"/>
    <property type="molecule type" value="Genomic_DNA"/>
</dbReference>
<gene>
    <name evidence="1" type="ORF">EJQ19_11030</name>
</gene>
<proteinExistence type="predicted"/>
<dbReference type="OrthoDB" id="2756463at2"/>
<evidence type="ECO:0000313" key="1">
    <source>
        <dbReference type="EMBL" id="RTE09770.1"/>
    </source>
</evidence>
<name>A0A430JFG1_9BACL</name>
<evidence type="ECO:0000313" key="2">
    <source>
        <dbReference type="Proteomes" id="UP000276128"/>
    </source>
</evidence>
<dbReference type="RefSeq" id="WP_126141265.1">
    <property type="nucleotide sequence ID" value="NZ_RXHU01000027.1"/>
</dbReference>
<sequence length="551" mass="63054">MTTSLQQRQDELTARIAAAAFQKPELSHGYLFENDIRDNFYYASYLFAAAVNPAIAFDGDRKEAKEKAERVLIRVIALQDQQPASSTYSHWPLNLRPTPQEASKNTLPVELMGSLMVYFTDRYAQQMSGELKDTMEQALFHVYRGHFYRKPMDHYNHHEAKYTAAKLIFGQRYQDSALFEDGLQSLRATYRRVTTEGMPEYGALPWFWHWVQAYTCAWTLMQDQAVRKELGHLLDWLWQYRATYYLGGAWVGPHSRIWPHDMPQDTNVLHDYVQFGDFTLPEAMPRTEYAGFLVYEANAATRQLALQRQEVLEIRRLVPKGYDSRHLPGDHLHSYVYRTEHAAVGGIYEQVREFDNEQHRWDVALPLDSVQGVNHAYFFHPDQEAPDDYRHQSEYSEVCFHRGTVMASYDIPADKPAYIKGCLSLGEWTERESAMFGRCGKVYLAVYLMQPYTCEVLADRRALRSEGSRNAVVVEVIDAVTASALGADTVEALAASLQDRRPQFSLTAEDQLNIVYTDTSGDTIVFESGPSSTPQRSINGIAVSFEAYTVA</sequence>
<accession>A0A430JFG1</accession>
<dbReference type="AlphaFoldDB" id="A0A430JFG1"/>
<dbReference type="Proteomes" id="UP000276128">
    <property type="component" value="Unassembled WGS sequence"/>
</dbReference>